<comment type="caution">
    <text evidence="7">The sequence shown here is derived from an EMBL/GenBank/DDBJ whole genome shotgun (WGS) entry which is preliminary data.</text>
</comment>
<dbReference type="SUPFAM" id="SSF88659">
    <property type="entry name" value="Sigma3 and sigma4 domains of RNA polymerase sigma factors"/>
    <property type="match status" value="1"/>
</dbReference>
<dbReference type="Pfam" id="PF04542">
    <property type="entry name" value="Sigma70_r2"/>
    <property type="match status" value="1"/>
</dbReference>
<dbReference type="GO" id="GO:0016987">
    <property type="term" value="F:sigma factor activity"/>
    <property type="evidence" value="ECO:0007669"/>
    <property type="project" value="UniProtKB-KW"/>
</dbReference>
<dbReference type="PANTHER" id="PTHR43133:SF51">
    <property type="entry name" value="RNA POLYMERASE SIGMA FACTOR"/>
    <property type="match status" value="1"/>
</dbReference>
<evidence type="ECO:0000256" key="1">
    <source>
        <dbReference type="ARBA" id="ARBA00010641"/>
    </source>
</evidence>
<organism evidence="7 8">
    <name type="scientific">Polycladospora coralii</name>
    <dbReference type="NCBI Taxonomy" id="2771432"/>
    <lineage>
        <taxon>Bacteria</taxon>
        <taxon>Bacillati</taxon>
        <taxon>Bacillota</taxon>
        <taxon>Bacilli</taxon>
        <taxon>Bacillales</taxon>
        <taxon>Thermoactinomycetaceae</taxon>
        <taxon>Polycladospora</taxon>
    </lineage>
</organism>
<dbReference type="InterPro" id="IPR036388">
    <property type="entry name" value="WH-like_DNA-bd_sf"/>
</dbReference>
<evidence type="ECO:0000259" key="6">
    <source>
        <dbReference type="Pfam" id="PF08281"/>
    </source>
</evidence>
<reference evidence="7" key="1">
    <citation type="submission" date="2020-09" db="EMBL/GenBank/DDBJ databases">
        <title>A novel bacterium of genus Hazenella, isolated from South China Sea.</title>
        <authorList>
            <person name="Huang H."/>
            <person name="Mo K."/>
            <person name="Hu Y."/>
        </authorList>
    </citation>
    <scope>NUCLEOTIDE SEQUENCE</scope>
    <source>
        <strain evidence="7">IB182357</strain>
    </source>
</reference>
<dbReference type="InterPro" id="IPR014284">
    <property type="entry name" value="RNA_pol_sigma-70_dom"/>
</dbReference>
<dbReference type="CDD" id="cd06171">
    <property type="entry name" value="Sigma70_r4"/>
    <property type="match status" value="1"/>
</dbReference>
<evidence type="ECO:0000256" key="3">
    <source>
        <dbReference type="ARBA" id="ARBA00023082"/>
    </source>
</evidence>
<evidence type="ECO:0000313" key="7">
    <source>
        <dbReference type="EMBL" id="MBD1371727.1"/>
    </source>
</evidence>
<keyword evidence="4" id="KW-0804">Transcription</keyword>
<dbReference type="SUPFAM" id="SSF88946">
    <property type="entry name" value="Sigma2 domain of RNA polymerase sigma factors"/>
    <property type="match status" value="1"/>
</dbReference>
<feature type="domain" description="RNA polymerase sigma-70 region 2" evidence="5">
    <location>
        <begin position="23"/>
        <end position="86"/>
    </location>
</feature>
<dbReference type="Pfam" id="PF08281">
    <property type="entry name" value="Sigma70_r4_2"/>
    <property type="match status" value="1"/>
</dbReference>
<keyword evidence="8" id="KW-1185">Reference proteome</keyword>
<keyword evidence="2" id="KW-0805">Transcription regulation</keyword>
<gene>
    <name evidence="7" type="ORF">IC620_05055</name>
</gene>
<accession>A0A926N992</accession>
<dbReference type="InterPro" id="IPR039425">
    <property type="entry name" value="RNA_pol_sigma-70-like"/>
</dbReference>
<evidence type="ECO:0000313" key="8">
    <source>
        <dbReference type="Proteomes" id="UP000661691"/>
    </source>
</evidence>
<evidence type="ECO:0000259" key="5">
    <source>
        <dbReference type="Pfam" id="PF04542"/>
    </source>
</evidence>
<dbReference type="Gene3D" id="1.10.10.10">
    <property type="entry name" value="Winged helix-like DNA-binding domain superfamily/Winged helix DNA-binding domain"/>
    <property type="match status" value="1"/>
</dbReference>
<sequence>METLISQLKQGDKQAFSALIQLILVDLYRVSRSILHRECDCSDAIQETIIQAYLHIHQLQNVDRFKSWIFRILVNQCYKIINQQKKTVSLDTYSKEIEYEKNDYEHIEIREMLDHIEEDQRIVLALFYFERCSIAEISDILCIPEGTVKSRMYRGKRALEWMLNSDRKRVMENE</sequence>
<dbReference type="Gene3D" id="1.10.1740.10">
    <property type="match status" value="1"/>
</dbReference>
<evidence type="ECO:0000256" key="2">
    <source>
        <dbReference type="ARBA" id="ARBA00023015"/>
    </source>
</evidence>
<dbReference type="InterPro" id="IPR013324">
    <property type="entry name" value="RNA_pol_sigma_r3/r4-like"/>
</dbReference>
<dbReference type="Proteomes" id="UP000661691">
    <property type="component" value="Unassembled WGS sequence"/>
</dbReference>
<protein>
    <submittedName>
        <fullName evidence="7">Sigma-70 family RNA polymerase sigma factor</fullName>
    </submittedName>
</protein>
<dbReference type="RefSeq" id="WP_191138371.1">
    <property type="nucleotide sequence ID" value="NZ_JACXAG020000001.1"/>
</dbReference>
<dbReference type="NCBIfam" id="TIGR02937">
    <property type="entry name" value="sigma70-ECF"/>
    <property type="match status" value="1"/>
</dbReference>
<dbReference type="AlphaFoldDB" id="A0A926N992"/>
<dbReference type="GO" id="GO:0003677">
    <property type="term" value="F:DNA binding"/>
    <property type="evidence" value="ECO:0007669"/>
    <property type="project" value="InterPro"/>
</dbReference>
<dbReference type="InterPro" id="IPR013325">
    <property type="entry name" value="RNA_pol_sigma_r2"/>
</dbReference>
<dbReference type="GO" id="GO:0006352">
    <property type="term" value="P:DNA-templated transcription initiation"/>
    <property type="evidence" value="ECO:0007669"/>
    <property type="project" value="InterPro"/>
</dbReference>
<dbReference type="InterPro" id="IPR007627">
    <property type="entry name" value="RNA_pol_sigma70_r2"/>
</dbReference>
<dbReference type="InterPro" id="IPR013249">
    <property type="entry name" value="RNA_pol_sigma70_r4_t2"/>
</dbReference>
<dbReference type="PANTHER" id="PTHR43133">
    <property type="entry name" value="RNA POLYMERASE ECF-TYPE SIGMA FACTO"/>
    <property type="match status" value="1"/>
</dbReference>
<comment type="similarity">
    <text evidence="1">Belongs to the sigma-70 factor family. ECF subfamily.</text>
</comment>
<proteinExistence type="inferred from homology"/>
<evidence type="ECO:0000256" key="4">
    <source>
        <dbReference type="ARBA" id="ARBA00023163"/>
    </source>
</evidence>
<dbReference type="EMBL" id="JACXAH010000005">
    <property type="protein sequence ID" value="MBD1371727.1"/>
    <property type="molecule type" value="Genomic_DNA"/>
</dbReference>
<keyword evidence="3" id="KW-0731">Sigma factor</keyword>
<feature type="domain" description="RNA polymerase sigma factor 70 region 4 type 2" evidence="6">
    <location>
        <begin position="108"/>
        <end position="159"/>
    </location>
</feature>
<name>A0A926N992_9BACL</name>